<proteinExistence type="inferred from homology"/>
<dbReference type="PANTHER" id="PTHR44196:SF1">
    <property type="entry name" value="DEHYDROGENASE_REDUCTASE SDR FAMILY MEMBER 7B"/>
    <property type="match status" value="1"/>
</dbReference>
<dbReference type="Gene3D" id="3.40.50.720">
    <property type="entry name" value="NAD(P)-binding Rossmann-like Domain"/>
    <property type="match status" value="1"/>
</dbReference>
<dbReference type="SUPFAM" id="SSF51735">
    <property type="entry name" value="NAD(P)-binding Rossmann-fold domains"/>
    <property type="match status" value="1"/>
</dbReference>
<keyword evidence="5" id="KW-1185">Reference proteome</keyword>
<accession>A0A368XFQ4</accession>
<evidence type="ECO:0000313" key="5">
    <source>
        <dbReference type="Proteomes" id="UP000252585"/>
    </source>
</evidence>
<keyword evidence="2" id="KW-0560">Oxidoreductase</keyword>
<comment type="similarity">
    <text evidence="1 3">Belongs to the short-chain dehydrogenases/reductases (SDR) family.</text>
</comment>
<dbReference type="GO" id="GO:0016491">
    <property type="term" value="F:oxidoreductase activity"/>
    <property type="evidence" value="ECO:0007669"/>
    <property type="project" value="UniProtKB-KW"/>
</dbReference>
<evidence type="ECO:0000256" key="3">
    <source>
        <dbReference type="RuleBase" id="RU000363"/>
    </source>
</evidence>
<dbReference type="Proteomes" id="UP000252585">
    <property type="component" value="Unassembled WGS sequence"/>
</dbReference>
<dbReference type="InterPro" id="IPR002347">
    <property type="entry name" value="SDR_fam"/>
</dbReference>
<dbReference type="PRINTS" id="PR00080">
    <property type="entry name" value="SDRFAMILY"/>
</dbReference>
<evidence type="ECO:0000256" key="2">
    <source>
        <dbReference type="ARBA" id="ARBA00023002"/>
    </source>
</evidence>
<dbReference type="Pfam" id="PF00106">
    <property type="entry name" value="adh_short"/>
    <property type="match status" value="1"/>
</dbReference>
<dbReference type="GO" id="GO:0016020">
    <property type="term" value="C:membrane"/>
    <property type="evidence" value="ECO:0007669"/>
    <property type="project" value="TreeGrafter"/>
</dbReference>
<evidence type="ECO:0008006" key="6">
    <source>
        <dbReference type="Google" id="ProtNLM"/>
    </source>
</evidence>
<dbReference type="PROSITE" id="PS00061">
    <property type="entry name" value="ADH_SHORT"/>
    <property type="match status" value="1"/>
</dbReference>
<dbReference type="InterPro" id="IPR036291">
    <property type="entry name" value="NAD(P)-bd_dom_sf"/>
</dbReference>
<dbReference type="OrthoDB" id="9793345at2"/>
<dbReference type="PRINTS" id="PR00081">
    <property type="entry name" value="GDHRDH"/>
</dbReference>
<evidence type="ECO:0000313" key="4">
    <source>
        <dbReference type="EMBL" id="RCW64844.1"/>
    </source>
</evidence>
<evidence type="ECO:0000256" key="1">
    <source>
        <dbReference type="ARBA" id="ARBA00006484"/>
    </source>
</evidence>
<sequence length="263" mass="29423">MSNLLNKRILITGASSGIGESLAYSLAKAGSIVILVARSEQKLLKIKQEIEEESSASVYTYAVDITDTYKWMECLQRIIDDIGTLDAIINNAGMGLFEELSNMDWNSAQKMIDLNLTALIKTTHFLIPHLDDKEPAHIVNISSQAGKIATPKSSVYSATKFAVIGFSNALRLELAAKNIYVTTVNIGPVRTNFFNVADPSGKYKASVDRFMLEPEEVSKKIQESLFTKKREINLPMWMNMASTVYQLFPKLVELLFKKQFNQK</sequence>
<dbReference type="PANTHER" id="PTHR44196">
    <property type="entry name" value="DEHYDROGENASE/REDUCTASE SDR FAMILY MEMBER 7B"/>
    <property type="match status" value="1"/>
</dbReference>
<dbReference type="RefSeq" id="WP_114353733.1">
    <property type="nucleotide sequence ID" value="NZ_QPJJ01000012.1"/>
</dbReference>
<dbReference type="EMBL" id="QPJJ01000012">
    <property type="protein sequence ID" value="RCW64844.1"/>
    <property type="molecule type" value="Genomic_DNA"/>
</dbReference>
<organism evidence="4 5">
    <name type="scientific">Saliterribacillus persicus</name>
    <dbReference type="NCBI Taxonomy" id="930114"/>
    <lineage>
        <taxon>Bacteria</taxon>
        <taxon>Bacillati</taxon>
        <taxon>Bacillota</taxon>
        <taxon>Bacilli</taxon>
        <taxon>Bacillales</taxon>
        <taxon>Bacillaceae</taxon>
        <taxon>Saliterribacillus</taxon>
    </lineage>
</organism>
<dbReference type="InterPro" id="IPR020904">
    <property type="entry name" value="Sc_DH/Rdtase_CS"/>
</dbReference>
<dbReference type="PIRSF" id="PIRSF000126">
    <property type="entry name" value="11-beta-HSD1"/>
    <property type="match status" value="1"/>
</dbReference>
<comment type="caution">
    <text evidence="4">The sequence shown here is derived from an EMBL/GenBank/DDBJ whole genome shotgun (WGS) entry which is preliminary data.</text>
</comment>
<dbReference type="AlphaFoldDB" id="A0A368XFQ4"/>
<reference evidence="4 5" key="1">
    <citation type="submission" date="2018-07" db="EMBL/GenBank/DDBJ databases">
        <title>Genomic Encyclopedia of Type Strains, Phase IV (KMG-IV): sequencing the most valuable type-strain genomes for metagenomic binning, comparative biology and taxonomic classification.</title>
        <authorList>
            <person name="Goeker M."/>
        </authorList>
    </citation>
    <scope>NUCLEOTIDE SEQUENCE [LARGE SCALE GENOMIC DNA]</scope>
    <source>
        <strain evidence="4 5">DSM 27696</strain>
    </source>
</reference>
<gene>
    <name evidence="4" type="ORF">DFR57_11221</name>
</gene>
<name>A0A368XFQ4_9BACI</name>
<protein>
    <recommendedName>
        <fullName evidence="6">Short-subunit dehydrogenase</fullName>
    </recommendedName>
</protein>